<accession>A0A0E9XZZ2</accession>
<organism evidence="1">
    <name type="scientific">Anguilla anguilla</name>
    <name type="common">European freshwater eel</name>
    <name type="synonym">Muraena anguilla</name>
    <dbReference type="NCBI Taxonomy" id="7936"/>
    <lineage>
        <taxon>Eukaryota</taxon>
        <taxon>Metazoa</taxon>
        <taxon>Chordata</taxon>
        <taxon>Craniata</taxon>
        <taxon>Vertebrata</taxon>
        <taxon>Euteleostomi</taxon>
        <taxon>Actinopterygii</taxon>
        <taxon>Neopterygii</taxon>
        <taxon>Teleostei</taxon>
        <taxon>Anguilliformes</taxon>
        <taxon>Anguillidae</taxon>
        <taxon>Anguilla</taxon>
    </lineage>
</organism>
<sequence>MCSSHIFLVVFYIDNITCTVGNVTINITQRHLN</sequence>
<dbReference type="EMBL" id="GBXM01001339">
    <property type="protein sequence ID" value="JAI07239.1"/>
    <property type="molecule type" value="Transcribed_RNA"/>
</dbReference>
<reference evidence="1" key="2">
    <citation type="journal article" date="2015" name="Fish Shellfish Immunol.">
        <title>Early steps in the European eel (Anguilla anguilla)-Vibrio vulnificus interaction in the gills: Role of the RtxA13 toxin.</title>
        <authorList>
            <person name="Callol A."/>
            <person name="Pajuelo D."/>
            <person name="Ebbesson L."/>
            <person name="Teles M."/>
            <person name="MacKenzie S."/>
            <person name="Amaro C."/>
        </authorList>
    </citation>
    <scope>NUCLEOTIDE SEQUENCE</scope>
</reference>
<reference evidence="1" key="1">
    <citation type="submission" date="2014-11" db="EMBL/GenBank/DDBJ databases">
        <authorList>
            <person name="Amaro Gonzalez C."/>
        </authorList>
    </citation>
    <scope>NUCLEOTIDE SEQUENCE</scope>
</reference>
<name>A0A0E9XZZ2_ANGAN</name>
<protein>
    <submittedName>
        <fullName evidence="1">Uncharacterized protein</fullName>
    </submittedName>
</protein>
<dbReference type="AlphaFoldDB" id="A0A0E9XZZ2"/>
<proteinExistence type="predicted"/>
<evidence type="ECO:0000313" key="1">
    <source>
        <dbReference type="EMBL" id="JAI07239.1"/>
    </source>
</evidence>